<dbReference type="OrthoDB" id="1269231at2"/>
<feature type="chain" id="PRO_5012116602" description="Lipoprotein" evidence="1">
    <location>
        <begin position="22"/>
        <end position="126"/>
    </location>
</feature>
<organism evidence="2 3">
    <name type="scientific">Chryseobacterium scophthalmum</name>
    <dbReference type="NCBI Taxonomy" id="59733"/>
    <lineage>
        <taxon>Bacteria</taxon>
        <taxon>Pseudomonadati</taxon>
        <taxon>Bacteroidota</taxon>
        <taxon>Flavobacteriia</taxon>
        <taxon>Flavobacteriales</taxon>
        <taxon>Weeksellaceae</taxon>
        <taxon>Chryseobacterium group</taxon>
        <taxon>Chryseobacterium</taxon>
    </lineage>
</organism>
<dbReference type="Proteomes" id="UP000184782">
    <property type="component" value="Unassembled WGS sequence"/>
</dbReference>
<sequence length="126" mass="14392">MKNFLLGFFIILTLSACTHSAKDPETANVKQETPTSQDDITKATVTDRHGDEMEIITNNTKNIVVVRLNGQSYELKKNIENPSFSTDDNKYQFTETKYEVTFLKKDADMVLFHAKKDQPTKKMALQ</sequence>
<keyword evidence="1" id="KW-0732">Signal</keyword>
<protein>
    <recommendedName>
        <fullName evidence="4">Lipoprotein</fullName>
    </recommendedName>
</protein>
<reference evidence="3" key="1">
    <citation type="submission" date="2016-12" db="EMBL/GenBank/DDBJ databases">
        <authorList>
            <person name="Varghese N."/>
            <person name="Submissions S."/>
        </authorList>
    </citation>
    <scope>NUCLEOTIDE SEQUENCE [LARGE SCALE GENOMIC DNA]</scope>
    <source>
        <strain evidence="3">DSM 16779</strain>
    </source>
</reference>
<dbReference type="EMBL" id="FSRQ01000004">
    <property type="protein sequence ID" value="SIO32969.1"/>
    <property type="molecule type" value="Genomic_DNA"/>
</dbReference>
<dbReference type="AlphaFoldDB" id="A0A1N6ILU0"/>
<proteinExistence type="predicted"/>
<name>A0A1N6ILU0_9FLAO</name>
<dbReference type="PROSITE" id="PS51257">
    <property type="entry name" value="PROKAR_LIPOPROTEIN"/>
    <property type="match status" value="1"/>
</dbReference>
<gene>
    <name evidence="2" type="ORF">SAMN05421769_3538</name>
</gene>
<evidence type="ECO:0000256" key="1">
    <source>
        <dbReference type="SAM" id="SignalP"/>
    </source>
</evidence>
<accession>A0A1N6ILU0</accession>
<keyword evidence="3" id="KW-1185">Reference proteome</keyword>
<evidence type="ECO:0008006" key="4">
    <source>
        <dbReference type="Google" id="ProtNLM"/>
    </source>
</evidence>
<evidence type="ECO:0000313" key="3">
    <source>
        <dbReference type="Proteomes" id="UP000184782"/>
    </source>
</evidence>
<dbReference type="RefSeq" id="WP_074231820.1">
    <property type="nucleotide sequence ID" value="NZ_FSRQ01000004.1"/>
</dbReference>
<feature type="signal peptide" evidence="1">
    <location>
        <begin position="1"/>
        <end position="21"/>
    </location>
</feature>
<evidence type="ECO:0000313" key="2">
    <source>
        <dbReference type="EMBL" id="SIO32969.1"/>
    </source>
</evidence>